<keyword evidence="3 8" id="KW-0132">Cell division</keyword>
<keyword evidence="4 8" id="KW-0812">Transmembrane</keyword>
<keyword evidence="7 8" id="KW-0131">Cell cycle</keyword>
<evidence type="ECO:0000256" key="4">
    <source>
        <dbReference type="ARBA" id="ARBA00022692"/>
    </source>
</evidence>
<dbReference type="AlphaFoldDB" id="A0A918MZQ7"/>
<dbReference type="RefSeq" id="WP_189385395.1">
    <property type="nucleotide sequence ID" value="NZ_BAABFY010000050.1"/>
</dbReference>
<comment type="similarity">
    <text evidence="8">Belongs to the FtsL family.</text>
</comment>
<dbReference type="GO" id="GO:0043093">
    <property type="term" value="P:FtsZ-dependent cytokinesis"/>
    <property type="evidence" value="ECO:0007669"/>
    <property type="project" value="UniProtKB-UniRule"/>
</dbReference>
<reference evidence="10" key="1">
    <citation type="journal article" date="2014" name="Int. J. Syst. Evol. Microbiol.">
        <title>Complete genome sequence of Corynebacterium casei LMG S-19264T (=DSM 44701T), isolated from a smear-ripened cheese.</title>
        <authorList>
            <consortium name="US DOE Joint Genome Institute (JGI-PGF)"/>
            <person name="Walter F."/>
            <person name="Albersmeier A."/>
            <person name="Kalinowski J."/>
            <person name="Ruckert C."/>
        </authorList>
    </citation>
    <scope>NUCLEOTIDE SEQUENCE</scope>
    <source>
        <strain evidence="10">KCTC 23732</strain>
    </source>
</reference>
<comment type="function">
    <text evidence="8">Essential cell division protein. May link together the upstream cell division proteins, which are predominantly cytoplasmic, with the downstream cell division proteins, which are predominantly periplasmic.</text>
</comment>
<accession>A0A918MZQ7</accession>
<keyword evidence="6 8" id="KW-0472">Membrane</keyword>
<name>A0A918MZQ7_9BURK</name>
<evidence type="ECO:0000256" key="5">
    <source>
        <dbReference type="ARBA" id="ARBA00022989"/>
    </source>
</evidence>
<evidence type="ECO:0000256" key="9">
    <source>
        <dbReference type="NCBIfam" id="TIGR02209"/>
    </source>
</evidence>
<comment type="subunit">
    <text evidence="8">Part of a complex composed of FtsB, FtsL and FtsQ.</text>
</comment>
<dbReference type="Proteomes" id="UP000608345">
    <property type="component" value="Unassembled WGS sequence"/>
</dbReference>
<keyword evidence="8" id="KW-0997">Cell inner membrane</keyword>
<dbReference type="PANTHER" id="PTHR37479:SF1">
    <property type="entry name" value="CELL DIVISION PROTEIN FTSL"/>
    <property type="match status" value="1"/>
</dbReference>
<evidence type="ECO:0000256" key="3">
    <source>
        <dbReference type="ARBA" id="ARBA00022618"/>
    </source>
</evidence>
<reference evidence="10" key="2">
    <citation type="submission" date="2020-09" db="EMBL/GenBank/DDBJ databases">
        <authorList>
            <person name="Sun Q."/>
            <person name="Kim S."/>
        </authorList>
    </citation>
    <scope>NUCLEOTIDE SEQUENCE</scope>
    <source>
        <strain evidence="10">KCTC 23732</strain>
    </source>
</reference>
<evidence type="ECO:0000313" key="11">
    <source>
        <dbReference type="Proteomes" id="UP000608345"/>
    </source>
</evidence>
<dbReference type="GO" id="GO:0032153">
    <property type="term" value="C:cell division site"/>
    <property type="evidence" value="ECO:0007669"/>
    <property type="project" value="UniProtKB-UniRule"/>
</dbReference>
<dbReference type="HAMAP" id="MF_00910">
    <property type="entry name" value="FtsL"/>
    <property type="match status" value="1"/>
</dbReference>
<evidence type="ECO:0000256" key="7">
    <source>
        <dbReference type="ARBA" id="ARBA00023306"/>
    </source>
</evidence>
<gene>
    <name evidence="8" type="primary">ftsL</name>
    <name evidence="10" type="ORF">GCM10011450_20410</name>
</gene>
<dbReference type="EMBL" id="BMYS01000015">
    <property type="protein sequence ID" value="GGW90126.1"/>
    <property type="molecule type" value="Genomic_DNA"/>
</dbReference>
<evidence type="ECO:0000256" key="8">
    <source>
        <dbReference type="HAMAP-Rule" id="MF_00910"/>
    </source>
</evidence>
<dbReference type="NCBIfam" id="TIGR02209">
    <property type="entry name" value="ftsL_broad"/>
    <property type="match status" value="1"/>
</dbReference>
<evidence type="ECO:0000256" key="6">
    <source>
        <dbReference type="ARBA" id="ARBA00023136"/>
    </source>
</evidence>
<keyword evidence="11" id="KW-1185">Reference proteome</keyword>
<keyword evidence="2 8" id="KW-1003">Cell membrane</keyword>
<dbReference type="GO" id="GO:0005886">
    <property type="term" value="C:plasma membrane"/>
    <property type="evidence" value="ECO:0007669"/>
    <property type="project" value="UniProtKB-SubCell"/>
</dbReference>
<protein>
    <recommendedName>
        <fullName evidence="8 9">Cell division protein FtsL</fullName>
    </recommendedName>
</protein>
<comment type="caution">
    <text evidence="10">The sequence shown here is derived from an EMBL/GenBank/DDBJ whole genome shotgun (WGS) entry which is preliminary data.</text>
</comment>
<proteinExistence type="inferred from homology"/>
<sequence>MARLGLLLLVGWFAYSAISLVSVRYQQRLLYVDLGRAQAVENELGIDWRYLQLERAKLTTNARIQQVTTQKLNMQIPHIGQIIYIKDSELVNNLASPAAQQSNQ</sequence>
<dbReference type="InterPro" id="IPR011922">
    <property type="entry name" value="Cell_div_FtsL"/>
</dbReference>
<organism evidence="10 11">
    <name type="scientific">Advenella faeciporci</name>
    <dbReference type="NCBI Taxonomy" id="797535"/>
    <lineage>
        <taxon>Bacteria</taxon>
        <taxon>Pseudomonadati</taxon>
        <taxon>Pseudomonadota</taxon>
        <taxon>Betaproteobacteria</taxon>
        <taxon>Burkholderiales</taxon>
        <taxon>Alcaligenaceae</taxon>
    </lineage>
</organism>
<evidence type="ECO:0000313" key="10">
    <source>
        <dbReference type="EMBL" id="GGW90126.1"/>
    </source>
</evidence>
<evidence type="ECO:0000256" key="1">
    <source>
        <dbReference type="ARBA" id="ARBA00004401"/>
    </source>
</evidence>
<dbReference type="PANTHER" id="PTHR37479">
    <property type="entry name" value="CELL DIVISION PROTEIN FTSL"/>
    <property type="match status" value="1"/>
</dbReference>
<dbReference type="Pfam" id="PF04999">
    <property type="entry name" value="FtsL"/>
    <property type="match status" value="1"/>
</dbReference>
<evidence type="ECO:0000256" key="2">
    <source>
        <dbReference type="ARBA" id="ARBA00022475"/>
    </source>
</evidence>
<keyword evidence="5 8" id="KW-1133">Transmembrane helix</keyword>
<comment type="subcellular location">
    <subcellularLocation>
        <location evidence="8">Cell inner membrane</location>
        <topology evidence="8">Single-pass type II membrane protein</topology>
    </subcellularLocation>
    <subcellularLocation>
        <location evidence="1">Cell membrane</location>
        <topology evidence="1">Single-pass type II membrane protein</topology>
    </subcellularLocation>
    <text evidence="8">Localizes to the division septum where it forms a ring structure.</text>
</comment>